<dbReference type="SUPFAM" id="SSF101908">
    <property type="entry name" value="Putative isomerase YbhE"/>
    <property type="match status" value="1"/>
</dbReference>
<feature type="compositionally biased region" description="Acidic residues" evidence="1">
    <location>
        <begin position="44"/>
        <end position="58"/>
    </location>
</feature>
<accession>H2J6S5</accession>
<reference evidence="2 3" key="1">
    <citation type="journal article" date="2012" name="J. Bacteriol.">
        <title>Complete Genome Sequence of the Thermophilic, Piezophilic, Heterotrophic Bacterium Marinitoga piezophila KA3.</title>
        <authorList>
            <person name="Lucas S."/>
            <person name="Han J."/>
            <person name="Lapidus A."/>
            <person name="Cheng J.F."/>
            <person name="Goodwin L.A."/>
            <person name="Pitluck S."/>
            <person name="Peters L."/>
            <person name="Mikhailova N."/>
            <person name="Teshima H."/>
            <person name="Detter J.C."/>
            <person name="Han C."/>
            <person name="Tapia R."/>
            <person name="Land M."/>
            <person name="Hauser L."/>
            <person name="Kyrpides N.C."/>
            <person name="Ivanova N."/>
            <person name="Pagani I."/>
            <person name="Vannier P."/>
            <person name="Oger P."/>
            <person name="Bartlett D.H."/>
            <person name="Noll K.M."/>
            <person name="Woyke T."/>
            <person name="Jebbar M."/>
        </authorList>
    </citation>
    <scope>NUCLEOTIDE SEQUENCE [LARGE SCALE GENOMIC DNA]</scope>
    <source>
        <strain evidence="3">DSM 14283 / JCM 11233 / KA3</strain>
    </source>
</reference>
<organism evidence="2 3">
    <name type="scientific">Marinitoga piezophila (strain DSM 14283 / JCM 11233 / KA3)</name>
    <dbReference type="NCBI Taxonomy" id="443254"/>
    <lineage>
        <taxon>Bacteria</taxon>
        <taxon>Thermotogati</taxon>
        <taxon>Thermotogota</taxon>
        <taxon>Thermotogae</taxon>
        <taxon>Petrotogales</taxon>
        <taxon>Petrotogaceae</taxon>
        <taxon>Marinitoga</taxon>
    </lineage>
</organism>
<dbReference type="EMBL" id="CP003257">
    <property type="protein sequence ID" value="AEX86356.1"/>
    <property type="molecule type" value="Genomic_DNA"/>
</dbReference>
<evidence type="ECO:0000256" key="1">
    <source>
        <dbReference type="SAM" id="MobiDB-lite"/>
    </source>
</evidence>
<dbReference type="RefSeq" id="WP_014297426.1">
    <property type="nucleotide sequence ID" value="NC_016751.1"/>
</dbReference>
<dbReference type="AlphaFoldDB" id="H2J6S5"/>
<dbReference type="Pfam" id="PF08309">
    <property type="entry name" value="LVIVD"/>
    <property type="match status" value="3"/>
</dbReference>
<dbReference type="SUPFAM" id="SSF50998">
    <property type="entry name" value="Quinoprotein alcohol dehydrogenase-like"/>
    <property type="match status" value="1"/>
</dbReference>
<protein>
    <submittedName>
        <fullName evidence="2">LVIVD repeat protein</fullName>
    </submittedName>
</protein>
<dbReference type="OrthoDB" id="48956at2"/>
<feature type="compositionally biased region" description="Low complexity" evidence="1">
    <location>
        <begin position="30"/>
        <end position="43"/>
    </location>
</feature>
<feature type="region of interest" description="Disordered" evidence="1">
    <location>
        <begin position="28"/>
        <end position="64"/>
    </location>
</feature>
<gene>
    <name evidence="2" type="ordered locus">Marpi_1978</name>
</gene>
<name>H2J6S5_MARPK</name>
<proteinExistence type="predicted"/>
<dbReference type="eggNOG" id="COG5276">
    <property type="taxonomic scope" value="Bacteria"/>
</dbReference>
<reference evidence="3" key="2">
    <citation type="submission" date="2012-01" db="EMBL/GenBank/DDBJ databases">
        <title>Complete sequence of chromosome of Marinitoga piezophila KA3.</title>
        <authorList>
            <person name="Lucas S."/>
            <person name="Han J."/>
            <person name="Lapidus A."/>
            <person name="Cheng J.-F."/>
            <person name="Goodwin L."/>
            <person name="Pitluck S."/>
            <person name="Peters L."/>
            <person name="Mikhailova N."/>
            <person name="Teshima H."/>
            <person name="Detter J.C."/>
            <person name="Han C."/>
            <person name="Tapia R."/>
            <person name="Land M."/>
            <person name="Hauser L."/>
            <person name="Kyrpides N."/>
            <person name="Ivanova N."/>
            <person name="Pagani I."/>
            <person name="Jebbar M."/>
            <person name="Vannier P."/>
            <person name="Oger P."/>
            <person name="Cario A."/>
            <person name="Bartlett D."/>
            <person name="Noll K.M."/>
            <person name="Woyke T."/>
        </authorList>
    </citation>
    <scope>NUCLEOTIDE SEQUENCE [LARGE SCALE GENOMIC DNA]</scope>
    <source>
        <strain evidence="3">DSM 14283 / JCM 11233 / KA3</strain>
    </source>
</reference>
<dbReference type="HOGENOM" id="CLU_376767_0_0_0"/>
<sequence length="736" mass="86475">MKKALKVFLLVVIALAVIVAILPGDDEETTQSSISSTSSSTQEETYDTSNDEQTDLSYEEEKVVSKKEVSDDGEKYKLEGGYMFGDFELYYDQQVYSLYNLKRDPENPEIVSTIYFTDEKLKASIGDGRYSNSYGNISYFDGRYLYTSKFEIIDYKDPKNPKPVYKYGDPKTKDSIKDIAVYGKYLYAVSGDYIPETEEFVYQFRVYDISNKKNPKLISVLEDNTLDIWHQDRGNNLIIYDKYLIRLYRNNENGNSGFFVYSLSNPKKPKLLYKKRTDIVEKIIIPENDKYMYVAEYGGLYIYKNWKSDKIELYKSFKFNATSKDMAKFKDYLLIATNKGIRVIKIEDINNPGAIYDMGFVLGEIKDSFSRIDVYNNYVYTNGNSGLMIFKINDIYNPEIINFWSNKRASMIKTYKNDFIILKEGVYINDTHKRVDMIEIYNIKNNNHKFLYLDKNIGDSIKYFDKNYIWKYNENSKKIEIYDLDKVKNFMPEKIFEFDNENIPFDINVYDNYAYINYKKELEIYDISNIASPVKVAEYKPEFPSKYNQRIKILKFDKNYMYLFKSKKSIYEGDIEIIDISDKRNFKEISELNDNFYIDNRGKGLYIKINQEKNIMYILSRGGIYIYDMSDISNPEKIRTIEDIKNIYDMYITGKYAYIANGGIITLRFDNPKYPIILSTLKIPSNFGIVAVNIDESKKLAYGFSYKGIVVIDISNPGNEKIKYIMPNRIENIRIY</sequence>
<dbReference type="InterPro" id="IPR011047">
    <property type="entry name" value="Quinoprotein_ADH-like_sf"/>
</dbReference>
<evidence type="ECO:0000313" key="2">
    <source>
        <dbReference type="EMBL" id="AEX86356.1"/>
    </source>
</evidence>
<keyword evidence="3" id="KW-1185">Reference proteome</keyword>
<dbReference type="KEGG" id="mpz:Marpi_1978"/>
<dbReference type="InterPro" id="IPR013211">
    <property type="entry name" value="LVIVD"/>
</dbReference>
<dbReference type="Proteomes" id="UP000007161">
    <property type="component" value="Chromosome"/>
</dbReference>
<evidence type="ECO:0000313" key="3">
    <source>
        <dbReference type="Proteomes" id="UP000007161"/>
    </source>
</evidence>